<dbReference type="PRINTS" id="PR00368">
    <property type="entry name" value="FADPNR"/>
</dbReference>
<evidence type="ECO:0000259" key="5">
    <source>
        <dbReference type="Pfam" id="PF07992"/>
    </source>
</evidence>
<evidence type="ECO:0000313" key="8">
    <source>
        <dbReference type="Proteomes" id="UP000016587"/>
    </source>
</evidence>
<accession>T2GCM6</accession>
<reference evidence="7 8" key="1">
    <citation type="journal article" date="2013" name="J. Bacteriol.">
        <title>Roles of HynAB and Ech, the only two hydrogenases found in the model sulfate reducer Desulfovibrio gigas.</title>
        <authorList>
            <person name="Morais-Silva F.O."/>
            <person name="Santos C.I."/>
            <person name="Rodrigues R."/>
            <person name="Pereira I.A."/>
            <person name="Rodrigues-Pousada C."/>
        </authorList>
    </citation>
    <scope>NUCLEOTIDE SEQUENCE [LARGE SCALE GENOMIC DNA]</scope>
    <source>
        <strain evidence="8">ATCC 19364 / DSM 1382 / NCIMB 9332 / VKM B-1759</strain>
    </source>
</reference>
<dbReference type="OrthoDB" id="9768666at2"/>
<dbReference type="PANTHER" id="PTHR43429:SF3">
    <property type="entry name" value="NITRITE REDUCTASE [NAD(P)H]"/>
    <property type="match status" value="1"/>
</dbReference>
<dbReference type="Pfam" id="PF18267">
    <property type="entry name" value="Rubredoxin_C"/>
    <property type="match status" value="1"/>
</dbReference>
<feature type="domain" description="FAD/NAD(P)-binding" evidence="5">
    <location>
        <begin position="2"/>
        <end position="298"/>
    </location>
</feature>
<dbReference type="InterPro" id="IPR036188">
    <property type="entry name" value="FAD/NAD-bd_sf"/>
</dbReference>
<dbReference type="eggNOG" id="COG1251">
    <property type="taxonomic scope" value="Bacteria"/>
</dbReference>
<dbReference type="AlphaFoldDB" id="T2GCM6"/>
<evidence type="ECO:0000259" key="6">
    <source>
        <dbReference type="Pfam" id="PF18267"/>
    </source>
</evidence>
<dbReference type="RefSeq" id="WP_021760801.1">
    <property type="nucleotide sequence ID" value="NC_022444.1"/>
</dbReference>
<dbReference type="STRING" id="1121448.DGI_2117"/>
<dbReference type="PATRIC" id="fig|1121448.10.peg.2073"/>
<dbReference type="InterPro" id="IPR041575">
    <property type="entry name" value="Rubredoxin_C"/>
</dbReference>
<dbReference type="EMBL" id="CP006585">
    <property type="protein sequence ID" value="AGW13881.1"/>
    <property type="molecule type" value="Genomic_DNA"/>
</dbReference>
<dbReference type="InterPro" id="IPR050260">
    <property type="entry name" value="FAD-bd_OxRdtase"/>
</dbReference>
<evidence type="ECO:0000256" key="2">
    <source>
        <dbReference type="ARBA" id="ARBA00006442"/>
    </source>
</evidence>
<dbReference type="Pfam" id="PF07992">
    <property type="entry name" value="Pyr_redox_2"/>
    <property type="match status" value="1"/>
</dbReference>
<proteinExistence type="inferred from homology"/>
<comment type="similarity">
    <text evidence="2">Belongs to the FAD-dependent oxidoreductase family.</text>
</comment>
<sequence length="430" mass="46265">MRYVIIGNGVASIGAIEGIRANDPQGEILVVSEEAFPTYGRPLISYYLADKVAERHLPLRPDSFYTDHHVAMKLQSKVTAIDPVTQTLTTEHGESIAYDRLLLALGGAPYLPAIAGISGPGVFTFTQRGDVDALRTAVKQARRVVVVGAGLIALKAAEALAAMGKEVTLAVRSRLMRSYFDEHASELLKRHLEQKGLAFAQGHSPQALLRDENGVLTALETDKGQLPADVVIMAAGVRPQTDLAKTADINVGLGIQADDHMRTSALNIFAAGDCVEAAEMLSGSPVVMPIWPNAFNQGYNAGANMAGADLKYPGSLNMNSISYWGLPTTSVGMVNPPADQGYEVHLESDPARFAYRKLVFKDDRLVGCILLQDVDMAGFYTGFIRFRITLDAKAKDSLLQGRPSPLDWPEPLIQAELKYGGAYAAGELIA</sequence>
<dbReference type="InterPro" id="IPR016156">
    <property type="entry name" value="FAD/NAD-linked_Rdtase_dimer_sf"/>
</dbReference>
<protein>
    <submittedName>
        <fullName evidence="7">Putative FAD-dependent pyridine nucleotide-disulfide oxidoreductase</fullName>
    </submittedName>
</protein>
<dbReference type="Gene3D" id="3.50.50.60">
    <property type="entry name" value="FAD/NAD(P)-binding domain"/>
    <property type="match status" value="2"/>
</dbReference>
<keyword evidence="3" id="KW-0285">Flavoprotein</keyword>
<dbReference type="Proteomes" id="UP000016587">
    <property type="component" value="Chromosome"/>
</dbReference>
<dbReference type="Gene3D" id="3.30.390.30">
    <property type="match status" value="1"/>
</dbReference>
<reference evidence="8" key="2">
    <citation type="submission" date="2013-07" db="EMBL/GenBank/DDBJ databases">
        <authorList>
            <person name="Morais-Silva F.O."/>
            <person name="Rezende A.M."/>
            <person name="Pimentel C."/>
            <person name="Resende D.M."/>
            <person name="Santos C.I."/>
            <person name="Clemente C."/>
            <person name="de Oliveira L.M."/>
            <person name="da Silva S.M."/>
            <person name="Costa D.A."/>
            <person name="Varela-Raposo A."/>
            <person name="Horacio E.C.A."/>
            <person name="Matos M."/>
            <person name="Flores O."/>
            <person name="Ruiz J.C."/>
            <person name="Rodrigues-Pousada C."/>
        </authorList>
    </citation>
    <scope>NUCLEOTIDE SEQUENCE [LARGE SCALE GENOMIC DNA]</scope>
    <source>
        <strain evidence="8">ATCC 19364 / DSM 1382 / NCIMB 9332 / VKM B-1759</strain>
    </source>
</reference>
<dbReference type="SUPFAM" id="SSF51905">
    <property type="entry name" value="FAD/NAD(P)-binding domain"/>
    <property type="match status" value="2"/>
</dbReference>
<evidence type="ECO:0000256" key="1">
    <source>
        <dbReference type="ARBA" id="ARBA00001974"/>
    </source>
</evidence>
<dbReference type="PRINTS" id="PR00411">
    <property type="entry name" value="PNDRDTASEI"/>
</dbReference>
<gene>
    <name evidence="7" type="ORF">DGI_2117</name>
</gene>
<name>T2GCM6_MEGG1</name>
<keyword evidence="4" id="KW-0274">FAD</keyword>
<dbReference type="GO" id="GO:0016491">
    <property type="term" value="F:oxidoreductase activity"/>
    <property type="evidence" value="ECO:0007669"/>
    <property type="project" value="InterPro"/>
</dbReference>
<feature type="domain" description="NADH-rubredoxin oxidoreductase C-terminal" evidence="6">
    <location>
        <begin position="323"/>
        <end position="376"/>
    </location>
</feature>
<evidence type="ECO:0000256" key="4">
    <source>
        <dbReference type="ARBA" id="ARBA00022827"/>
    </source>
</evidence>
<evidence type="ECO:0000313" key="7">
    <source>
        <dbReference type="EMBL" id="AGW13881.1"/>
    </source>
</evidence>
<dbReference type="InterPro" id="IPR023753">
    <property type="entry name" value="FAD/NAD-binding_dom"/>
</dbReference>
<dbReference type="HOGENOM" id="CLU_003291_4_4_7"/>
<dbReference type="PANTHER" id="PTHR43429">
    <property type="entry name" value="PYRIDINE NUCLEOTIDE-DISULFIDE OXIDOREDUCTASE DOMAIN-CONTAINING"/>
    <property type="match status" value="1"/>
</dbReference>
<keyword evidence="8" id="KW-1185">Reference proteome</keyword>
<comment type="cofactor">
    <cofactor evidence="1">
        <name>FAD</name>
        <dbReference type="ChEBI" id="CHEBI:57692"/>
    </cofactor>
</comment>
<organism evidence="7 8">
    <name type="scientific">Megalodesulfovibrio gigas (strain ATCC 19364 / DSM 1382 / NCIMB 9332 / VKM B-1759)</name>
    <name type="common">Desulfovibrio gigas</name>
    <dbReference type="NCBI Taxonomy" id="1121448"/>
    <lineage>
        <taxon>Bacteria</taxon>
        <taxon>Pseudomonadati</taxon>
        <taxon>Thermodesulfobacteriota</taxon>
        <taxon>Desulfovibrionia</taxon>
        <taxon>Desulfovibrionales</taxon>
        <taxon>Desulfovibrionaceae</taxon>
        <taxon>Megalodesulfovibrio</taxon>
    </lineage>
</organism>
<evidence type="ECO:0000256" key="3">
    <source>
        <dbReference type="ARBA" id="ARBA00022630"/>
    </source>
</evidence>
<dbReference type="KEGG" id="dgg:DGI_2117"/>